<keyword evidence="3" id="KW-1185">Reference proteome</keyword>
<sequence length="206" mass="23179">MKEELGSALMCSSAHARRIFSTNARATDTERLGIKVHVVKQHRQLSPTLKRIKRKLNASCHSSSCKFEGRSESDEHTSRASSTRSKEVPLSTLDGVKNILPSLKKPNVWGDTFGFILVVLDTSGGPFREISRVVAEYRMYLNDKCYSTVVWLDKPYTSSTNFQGLDEDKLPKLDLVITKPFHGSRLCETIRLLSDATKKMINLTQC</sequence>
<comment type="caution">
    <text evidence="2">The sequence shown here is derived from an EMBL/GenBank/DDBJ whole genome shotgun (WGS) entry which is preliminary data.</text>
</comment>
<reference evidence="2" key="2">
    <citation type="journal article" date="2024" name="Plant">
        <title>Genomic evolution and insights into agronomic trait innovations of Sesamum species.</title>
        <authorList>
            <person name="Miao H."/>
            <person name="Wang L."/>
            <person name="Qu L."/>
            <person name="Liu H."/>
            <person name="Sun Y."/>
            <person name="Le M."/>
            <person name="Wang Q."/>
            <person name="Wei S."/>
            <person name="Zheng Y."/>
            <person name="Lin W."/>
            <person name="Duan Y."/>
            <person name="Cao H."/>
            <person name="Xiong S."/>
            <person name="Wang X."/>
            <person name="Wei L."/>
            <person name="Li C."/>
            <person name="Ma Q."/>
            <person name="Ju M."/>
            <person name="Zhao R."/>
            <person name="Li G."/>
            <person name="Mu C."/>
            <person name="Tian Q."/>
            <person name="Mei H."/>
            <person name="Zhang T."/>
            <person name="Gao T."/>
            <person name="Zhang H."/>
        </authorList>
    </citation>
    <scope>NUCLEOTIDE SEQUENCE</scope>
    <source>
        <strain evidence="2">3651</strain>
    </source>
</reference>
<feature type="region of interest" description="Disordered" evidence="1">
    <location>
        <begin position="63"/>
        <end position="87"/>
    </location>
</feature>
<name>A0AAE1XU37_9LAMI</name>
<dbReference type="EMBL" id="JACGWO010000009">
    <property type="protein sequence ID" value="KAK4418059.1"/>
    <property type="molecule type" value="Genomic_DNA"/>
</dbReference>
<evidence type="ECO:0000313" key="2">
    <source>
        <dbReference type="EMBL" id="KAK4418059.1"/>
    </source>
</evidence>
<evidence type="ECO:0000313" key="3">
    <source>
        <dbReference type="Proteomes" id="UP001293254"/>
    </source>
</evidence>
<feature type="compositionally biased region" description="Basic and acidic residues" evidence="1">
    <location>
        <begin position="67"/>
        <end position="78"/>
    </location>
</feature>
<organism evidence="2 3">
    <name type="scientific">Sesamum alatum</name>
    <dbReference type="NCBI Taxonomy" id="300844"/>
    <lineage>
        <taxon>Eukaryota</taxon>
        <taxon>Viridiplantae</taxon>
        <taxon>Streptophyta</taxon>
        <taxon>Embryophyta</taxon>
        <taxon>Tracheophyta</taxon>
        <taxon>Spermatophyta</taxon>
        <taxon>Magnoliopsida</taxon>
        <taxon>eudicotyledons</taxon>
        <taxon>Gunneridae</taxon>
        <taxon>Pentapetalae</taxon>
        <taxon>asterids</taxon>
        <taxon>lamiids</taxon>
        <taxon>Lamiales</taxon>
        <taxon>Pedaliaceae</taxon>
        <taxon>Sesamum</taxon>
    </lineage>
</organism>
<protein>
    <submittedName>
        <fullName evidence="2">Uncharacterized protein</fullName>
    </submittedName>
</protein>
<reference evidence="2" key="1">
    <citation type="submission" date="2020-06" db="EMBL/GenBank/DDBJ databases">
        <authorList>
            <person name="Li T."/>
            <person name="Hu X."/>
            <person name="Zhang T."/>
            <person name="Song X."/>
            <person name="Zhang H."/>
            <person name="Dai N."/>
            <person name="Sheng W."/>
            <person name="Hou X."/>
            <person name="Wei L."/>
        </authorList>
    </citation>
    <scope>NUCLEOTIDE SEQUENCE</scope>
    <source>
        <strain evidence="2">3651</strain>
        <tissue evidence="2">Leaf</tissue>
    </source>
</reference>
<evidence type="ECO:0000256" key="1">
    <source>
        <dbReference type="SAM" id="MobiDB-lite"/>
    </source>
</evidence>
<accession>A0AAE1XU37</accession>
<proteinExistence type="predicted"/>
<gene>
    <name evidence="2" type="ORF">Salat_2218600</name>
</gene>
<dbReference type="AlphaFoldDB" id="A0AAE1XU37"/>
<dbReference type="Proteomes" id="UP001293254">
    <property type="component" value="Unassembled WGS sequence"/>
</dbReference>